<dbReference type="EMBL" id="JABEZU010000002">
    <property type="protein sequence ID" value="NOV97355.1"/>
    <property type="molecule type" value="Genomic_DNA"/>
</dbReference>
<protein>
    <recommendedName>
        <fullName evidence="3">Cellulose biosynthesis protein BcsQ</fullName>
    </recommendedName>
</protein>
<evidence type="ECO:0008006" key="3">
    <source>
        <dbReference type="Google" id="ProtNLM"/>
    </source>
</evidence>
<comment type="caution">
    <text evidence="1">The sequence shown here is derived from an EMBL/GenBank/DDBJ whole genome shotgun (WGS) entry which is preliminary data.</text>
</comment>
<evidence type="ECO:0000313" key="2">
    <source>
        <dbReference type="Proteomes" id="UP000757540"/>
    </source>
</evidence>
<keyword evidence="2" id="KW-1185">Reference proteome</keyword>
<dbReference type="Gene3D" id="3.40.50.300">
    <property type="entry name" value="P-loop containing nucleotide triphosphate hydrolases"/>
    <property type="match status" value="1"/>
</dbReference>
<dbReference type="InterPro" id="IPR027417">
    <property type="entry name" value="P-loop_NTPase"/>
</dbReference>
<evidence type="ECO:0000313" key="1">
    <source>
        <dbReference type="EMBL" id="NOV97355.1"/>
    </source>
</evidence>
<accession>A0ABX2A616</accession>
<organism evidence="1 2">
    <name type="scientific">Isoptericola halotolerans</name>
    <dbReference type="NCBI Taxonomy" id="300560"/>
    <lineage>
        <taxon>Bacteria</taxon>
        <taxon>Bacillati</taxon>
        <taxon>Actinomycetota</taxon>
        <taxon>Actinomycetes</taxon>
        <taxon>Micrococcales</taxon>
        <taxon>Promicromonosporaceae</taxon>
        <taxon>Isoptericola</taxon>
    </lineage>
</organism>
<dbReference type="RefSeq" id="WP_171783574.1">
    <property type="nucleotide sequence ID" value="NZ_BAAAML010000006.1"/>
</dbReference>
<sequence>MALVALTSAGGSPGVTSTALGLALSWPRPVVLVEADPSGSRALAAGYFRGGQLPTTRTLVDLAVSHRQGSLVEDLPRTLFSIPDSKVQVLTGPLRHSQARALDQIWGPLAGLFKSLERQGQDVIVDIGRLGLEGSGYQLLAAADLALLTTRTDLPSLVAAGAWAATLRQTFERGGALHNLGALLVGQGRPYGSGEAAKVLGLPVVASLAWDPDTAQVYSHGAAPGRKFATAPLNKSLRAAVQAAQSTVGAVRSQLELAIEGSPR</sequence>
<proteinExistence type="predicted"/>
<reference evidence="1 2" key="1">
    <citation type="submission" date="2020-05" db="EMBL/GenBank/DDBJ databases">
        <title>Genomic Encyclopedia of Type Strains, Phase III (KMG-III): the genomes of soil and plant-associated and newly described type strains.</title>
        <authorList>
            <person name="Whitman W."/>
        </authorList>
    </citation>
    <scope>NUCLEOTIDE SEQUENCE [LARGE SCALE GENOMIC DNA]</scope>
    <source>
        <strain evidence="1 2">KCTC 19046</strain>
    </source>
</reference>
<gene>
    <name evidence="1" type="ORF">HDG69_001930</name>
</gene>
<dbReference type="Proteomes" id="UP000757540">
    <property type="component" value="Unassembled WGS sequence"/>
</dbReference>
<name>A0ABX2A616_9MICO</name>
<dbReference type="SUPFAM" id="SSF52540">
    <property type="entry name" value="P-loop containing nucleoside triphosphate hydrolases"/>
    <property type="match status" value="1"/>
</dbReference>